<dbReference type="InterPro" id="IPR025705">
    <property type="entry name" value="Beta_hexosaminidase_sua/sub"/>
</dbReference>
<evidence type="ECO:0000256" key="1">
    <source>
        <dbReference type="ARBA" id="ARBA00001231"/>
    </source>
</evidence>
<dbReference type="GO" id="GO:0016231">
    <property type="term" value="F:beta-N-acetylglucosaminidase activity"/>
    <property type="evidence" value="ECO:0007669"/>
    <property type="project" value="TreeGrafter"/>
</dbReference>
<evidence type="ECO:0000256" key="2">
    <source>
        <dbReference type="ARBA" id="ARBA00006285"/>
    </source>
</evidence>
<comment type="catalytic activity">
    <reaction evidence="1 7">
        <text>Hydrolysis of terminal non-reducing N-acetyl-D-hexosamine residues in N-acetyl-beta-D-hexosaminides.</text>
        <dbReference type="EC" id="3.2.1.52"/>
    </reaction>
</comment>
<dbReference type="PANTHER" id="PTHR22600:SF42">
    <property type="entry name" value="BETA-N-ACETYLHEXOSAMINIDASE"/>
    <property type="match status" value="1"/>
</dbReference>
<evidence type="ECO:0000256" key="4">
    <source>
        <dbReference type="ARBA" id="ARBA00022801"/>
    </source>
</evidence>
<feature type="chain" id="PRO_5004906259" description="Beta-hexosaminidase" evidence="9">
    <location>
        <begin position="26"/>
        <end position="596"/>
    </location>
</feature>
<evidence type="ECO:0000256" key="8">
    <source>
        <dbReference type="PIRSR" id="PIRSR001093-1"/>
    </source>
</evidence>
<proteinExistence type="evidence at transcript level"/>
<dbReference type="EC" id="3.2.1.52" evidence="7"/>
<dbReference type="OrthoDB" id="428480at2759"/>
<sequence length="596" mass="68273">MTTTTSSGLLQLTIGMLLLVTTAQAADESVKWICTSTDLCVIDQASNIGDVKRFESQNDCRLSCGRYGAIWPMPTGDCNLSNERIRFDPWKVRFNVVAPDAASTQYMRESNRIFLSNILKECIRNCSLPSSKEVYVKTTVSTNSLVLDWGTNETYQLSLRTTDMATFVDVKAQTVYGARHALETLSNLITGSKNNGLVMVKAARVRDGPIYPHRGLLLDTARNYMPLKVISRVLDGMAASKLNVLHWHVVDTQSFPLEITRVPELQQFGAYHPDLVYSRTDTQNMVRYARLRGIRIIIEIDGPSHAGNGWQWGPMSGLGNMAVCVNQQPWRSYCIEPPCGQLNPLNENMYGIMKEIYEDLVEVNAPEETIHMGGDEVFIPCWNRTEEITRRMHDTGFDLSLRSFYKLWAEFHQKNLDSWDNVTQRQYATRNQVPKSVILWSSHLTDPEIITEHLPKERYIIQTWVESDKTLNNDLLLKGYRIIVSTKDAWYLDHGFWGRTEYHNWKKVYDNRMEVHPLVLGGEVCMWSEFVDQTSVESRIWPRAGAAAERLWANPKLSSLLVQTRFLRYRERLLSRGIRSDAVIPKWCVLNEGQCL</sequence>
<accession>W8BGT9</accession>
<evidence type="ECO:0000259" key="10">
    <source>
        <dbReference type="Pfam" id="PF00728"/>
    </source>
</evidence>
<dbReference type="PRINTS" id="PR00738">
    <property type="entry name" value="GLHYDRLASE20"/>
</dbReference>
<comment type="similarity">
    <text evidence="2 7">Belongs to the glycosyl hydrolase 20 family.</text>
</comment>
<evidence type="ECO:0000256" key="9">
    <source>
        <dbReference type="SAM" id="SignalP"/>
    </source>
</evidence>
<gene>
    <name evidence="12" type="primary">HEXC</name>
</gene>
<dbReference type="PIRSF" id="PIRSF001093">
    <property type="entry name" value="B-hxosamndse_ab_euk"/>
    <property type="match status" value="1"/>
</dbReference>
<dbReference type="InterPro" id="IPR029018">
    <property type="entry name" value="Hex-like_dom2"/>
</dbReference>
<feature type="domain" description="Glycoside hydrolase family 20 catalytic" evidence="10">
    <location>
        <begin position="211"/>
        <end position="554"/>
    </location>
</feature>
<feature type="signal peptide" evidence="9">
    <location>
        <begin position="1"/>
        <end position="25"/>
    </location>
</feature>
<dbReference type="CDD" id="cd06562">
    <property type="entry name" value="GH20_HexA_HexB-like"/>
    <property type="match status" value="1"/>
</dbReference>
<dbReference type="GO" id="GO:0005886">
    <property type="term" value="C:plasma membrane"/>
    <property type="evidence" value="ECO:0007669"/>
    <property type="project" value="TreeGrafter"/>
</dbReference>
<evidence type="ECO:0000256" key="6">
    <source>
        <dbReference type="ARBA" id="ARBA00023295"/>
    </source>
</evidence>
<dbReference type="GO" id="GO:0030203">
    <property type="term" value="P:glycosaminoglycan metabolic process"/>
    <property type="evidence" value="ECO:0007669"/>
    <property type="project" value="TreeGrafter"/>
</dbReference>
<reference evidence="12" key="1">
    <citation type="submission" date="2013-07" db="EMBL/GenBank/DDBJ databases">
        <authorList>
            <person name="Geib S."/>
        </authorList>
    </citation>
    <scope>NUCLEOTIDE SEQUENCE</scope>
</reference>
<dbReference type="PANTHER" id="PTHR22600">
    <property type="entry name" value="BETA-HEXOSAMINIDASE"/>
    <property type="match status" value="1"/>
</dbReference>
<evidence type="ECO:0000313" key="12">
    <source>
        <dbReference type="EMBL" id="JAB96203.1"/>
    </source>
</evidence>
<keyword evidence="5" id="KW-0325">Glycoprotein</keyword>
<dbReference type="Gene3D" id="3.30.379.10">
    <property type="entry name" value="Chitobiase/beta-hexosaminidase domain 2-like"/>
    <property type="match status" value="1"/>
</dbReference>
<keyword evidence="3 9" id="KW-0732">Signal</keyword>
<dbReference type="FunFam" id="3.20.20.80:FF:000063">
    <property type="entry name" value="Beta-hexosaminidase"/>
    <property type="match status" value="1"/>
</dbReference>
<dbReference type="SUPFAM" id="SSF51445">
    <property type="entry name" value="(Trans)glycosidases"/>
    <property type="match status" value="1"/>
</dbReference>
<dbReference type="GO" id="GO:0005975">
    <property type="term" value="P:carbohydrate metabolic process"/>
    <property type="evidence" value="ECO:0007669"/>
    <property type="project" value="InterPro"/>
</dbReference>
<dbReference type="Gene3D" id="3.20.20.80">
    <property type="entry name" value="Glycosidases"/>
    <property type="match status" value="1"/>
</dbReference>
<keyword evidence="4 7" id="KW-0378">Hydrolase</keyword>
<dbReference type="EMBL" id="GAMC01010352">
    <property type="protein sequence ID" value="JAB96203.1"/>
    <property type="molecule type" value="mRNA"/>
</dbReference>
<protein>
    <recommendedName>
        <fullName evidence="7">Beta-hexosaminidase</fullName>
        <ecNumber evidence="7">3.2.1.52</ecNumber>
    </recommendedName>
</protein>
<reference evidence="12" key="2">
    <citation type="journal article" date="2014" name="BMC Genomics">
        <title>A genomic perspective to assessing quality of mass-reared SIT flies used in Mediterranean fruit fly (Ceratitis capitata) eradication in California.</title>
        <authorList>
            <person name="Calla B."/>
            <person name="Hall B."/>
            <person name="Hou S."/>
            <person name="Geib S.M."/>
        </authorList>
    </citation>
    <scope>NUCLEOTIDE SEQUENCE</scope>
</reference>
<dbReference type="Pfam" id="PF14845">
    <property type="entry name" value="Glycohydro_20b2"/>
    <property type="match status" value="1"/>
</dbReference>
<evidence type="ECO:0000256" key="3">
    <source>
        <dbReference type="ARBA" id="ARBA00022729"/>
    </source>
</evidence>
<name>W8BGT9_CERCA</name>
<dbReference type="InterPro" id="IPR029019">
    <property type="entry name" value="HEX_eukaryotic_N"/>
</dbReference>
<evidence type="ECO:0000256" key="7">
    <source>
        <dbReference type="PIRNR" id="PIRNR001093"/>
    </source>
</evidence>
<dbReference type="InterPro" id="IPR017853">
    <property type="entry name" value="GH"/>
</dbReference>
<evidence type="ECO:0000259" key="11">
    <source>
        <dbReference type="Pfam" id="PF14845"/>
    </source>
</evidence>
<keyword evidence="6 7" id="KW-0326">Glycosidase</keyword>
<evidence type="ECO:0000256" key="5">
    <source>
        <dbReference type="ARBA" id="ARBA00023180"/>
    </source>
</evidence>
<organism evidence="12">
    <name type="scientific">Ceratitis capitata</name>
    <name type="common">Mediterranean fruit fly</name>
    <name type="synonym">Tephritis capitata</name>
    <dbReference type="NCBI Taxonomy" id="7213"/>
    <lineage>
        <taxon>Eukaryota</taxon>
        <taxon>Metazoa</taxon>
        <taxon>Ecdysozoa</taxon>
        <taxon>Arthropoda</taxon>
        <taxon>Hexapoda</taxon>
        <taxon>Insecta</taxon>
        <taxon>Pterygota</taxon>
        <taxon>Neoptera</taxon>
        <taxon>Endopterygota</taxon>
        <taxon>Diptera</taxon>
        <taxon>Brachycera</taxon>
        <taxon>Muscomorpha</taxon>
        <taxon>Tephritoidea</taxon>
        <taxon>Tephritidae</taxon>
        <taxon>Ceratitis</taxon>
        <taxon>Ceratitis</taxon>
    </lineage>
</organism>
<feature type="domain" description="Beta-hexosaminidase eukaryotic type N-terminal" evidence="11">
    <location>
        <begin position="70"/>
        <end position="186"/>
    </location>
</feature>
<dbReference type="InterPro" id="IPR015883">
    <property type="entry name" value="Glyco_hydro_20_cat"/>
</dbReference>
<dbReference type="Pfam" id="PF00728">
    <property type="entry name" value="Glyco_hydro_20"/>
    <property type="match status" value="1"/>
</dbReference>
<dbReference type="AlphaFoldDB" id="W8BGT9"/>
<dbReference type="SUPFAM" id="SSF55545">
    <property type="entry name" value="beta-N-acetylhexosaminidase-like domain"/>
    <property type="match status" value="1"/>
</dbReference>
<feature type="active site" description="Proton donor" evidence="8">
    <location>
        <position position="376"/>
    </location>
</feature>